<protein>
    <recommendedName>
        <fullName evidence="5">Putative glutamate--cysteine ligase 2</fullName>
        <ecNumber evidence="5">6.3.2.2</ecNumber>
    </recommendedName>
    <alternativeName>
        <fullName evidence="5">Gamma-glutamylcysteine synthetase 2</fullName>
        <shortName evidence="5">GCS 2</shortName>
        <shortName evidence="5">Gamma-GCS 2</shortName>
    </alternativeName>
</protein>
<evidence type="ECO:0000256" key="1">
    <source>
        <dbReference type="ARBA" id="ARBA00022598"/>
    </source>
</evidence>
<keyword evidence="2 5" id="KW-0547">Nucleotide-binding</keyword>
<dbReference type="Pfam" id="PF04107">
    <property type="entry name" value="GCS2"/>
    <property type="match status" value="1"/>
</dbReference>
<dbReference type="InterPro" id="IPR014746">
    <property type="entry name" value="Gln_synth/guanido_kin_cat_dom"/>
</dbReference>
<keyword evidence="3 5" id="KW-0067">ATP-binding</keyword>
<gene>
    <name evidence="6" type="ORF">R7226_28450</name>
</gene>
<dbReference type="PANTHER" id="PTHR36510:SF1">
    <property type="entry name" value="GLUTAMATE--CYSTEINE LIGASE 2-RELATED"/>
    <property type="match status" value="1"/>
</dbReference>
<proteinExistence type="inferred from homology"/>
<dbReference type="EMBL" id="JAWSTH010000133">
    <property type="protein sequence ID" value="MDW5598323.1"/>
    <property type="molecule type" value="Genomic_DNA"/>
</dbReference>
<dbReference type="Gene3D" id="3.30.590.20">
    <property type="match status" value="1"/>
</dbReference>
<comment type="catalytic activity">
    <reaction evidence="4 5">
        <text>L-cysteine + L-glutamate + ATP = gamma-L-glutamyl-L-cysteine + ADP + phosphate + H(+)</text>
        <dbReference type="Rhea" id="RHEA:13285"/>
        <dbReference type="ChEBI" id="CHEBI:15378"/>
        <dbReference type="ChEBI" id="CHEBI:29985"/>
        <dbReference type="ChEBI" id="CHEBI:30616"/>
        <dbReference type="ChEBI" id="CHEBI:35235"/>
        <dbReference type="ChEBI" id="CHEBI:43474"/>
        <dbReference type="ChEBI" id="CHEBI:58173"/>
        <dbReference type="ChEBI" id="CHEBI:456216"/>
        <dbReference type="EC" id="6.3.2.2"/>
    </reaction>
</comment>
<evidence type="ECO:0000256" key="5">
    <source>
        <dbReference type="HAMAP-Rule" id="MF_01609"/>
    </source>
</evidence>
<comment type="caution">
    <text evidence="6">The sequence shown here is derived from an EMBL/GenBank/DDBJ whole genome shotgun (WGS) entry which is preliminary data.</text>
</comment>
<evidence type="ECO:0000256" key="3">
    <source>
        <dbReference type="ARBA" id="ARBA00022840"/>
    </source>
</evidence>
<accession>A0ABU4HYB3</accession>
<dbReference type="HAMAP" id="MF_01609">
    <property type="entry name" value="Glu_cys_ligase_2"/>
    <property type="match status" value="1"/>
</dbReference>
<dbReference type="GO" id="GO:0016874">
    <property type="term" value="F:ligase activity"/>
    <property type="evidence" value="ECO:0007669"/>
    <property type="project" value="UniProtKB-KW"/>
</dbReference>
<keyword evidence="7" id="KW-1185">Reference proteome</keyword>
<evidence type="ECO:0000256" key="2">
    <source>
        <dbReference type="ARBA" id="ARBA00022741"/>
    </source>
</evidence>
<reference evidence="7" key="1">
    <citation type="submission" date="2023-07" db="EMBL/GenBank/DDBJ databases">
        <title>Conexibacter stalactiti sp. nov., isolated from stalactites in a lava cave and emended description of the genus Conexibacter.</title>
        <authorList>
            <person name="Lee S.D."/>
        </authorList>
    </citation>
    <scope>NUCLEOTIDE SEQUENCE [LARGE SCALE GENOMIC DNA]</scope>
    <source>
        <strain evidence="7">KCTC 39840</strain>
    </source>
</reference>
<name>A0ABU4HYB3_9ACTN</name>
<comment type="function">
    <text evidence="5">ATP-dependent carboxylate-amine ligase which exhibits weak glutamate--cysteine ligase activity.</text>
</comment>
<dbReference type="InterPro" id="IPR050141">
    <property type="entry name" value="GCL_type2/YbdK_subfam"/>
</dbReference>
<sequence length="378" mass="39962">MTTTALSNPPGADELRRRFDAAGGFTVGVEEELMLLDPDTLELAAVAGELLRRLGGDGRFKPELPAAQLEIATAPAASVADAVAQLTAARRDLAAAADGLVLPAVAGVHPFSAAEGVLSSGGRYDVLQAEYGSIARRQLVAGLQVHVAVGGADRTLAVYNALRTYLPELTALAANAPFHGGRDSGLASARPTICEQLPRQGVPPRLESWEQFAAELRWGARAGSVPQPRMWWWELRPHAAFGTLELRVPDAQTTVGEATGVIAFAQALVATLAERHDAGEPLPDAPTWRIEENRWSALRHGLDGTLADLGSGERVPTRDRLGELVDAVAPAAERLGCGDALLATRAAIVANGAVRQRAVARERGVDGLARWLTERFCA</sequence>
<dbReference type="RefSeq" id="WP_318600847.1">
    <property type="nucleotide sequence ID" value="NZ_JAWSTH010000133.1"/>
</dbReference>
<evidence type="ECO:0000313" key="7">
    <source>
        <dbReference type="Proteomes" id="UP001284601"/>
    </source>
</evidence>
<evidence type="ECO:0000256" key="4">
    <source>
        <dbReference type="ARBA" id="ARBA00048819"/>
    </source>
</evidence>
<organism evidence="6 7">
    <name type="scientific">Conexibacter stalactiti</name>
    <dbReference type="NCBI Taxonomy" id="1940611"/>
    <lineage>
        <taxon>Bacteria</taxon>
        <taxon>Bacillati</taxon>
        <taxon>Actinomycetota</taxon>
        <taxon>Thermoleophilia</taxon>
        <taxon>Solirubrobacterales</taxon>
        <taxon>Conexibacteraceae</taxon>
        <taxon>Conexibacter</taxon>
    </lineage>
</organism>
<dbReference type="EC" id="6.3.2.2" evidence="5"/>
<dbReference type="NCBIfam" id="TIGR02050">
    <property type="entry name" value="gshA_cyan_rel"/>
    <property type="match status" value="1"/>
</dbReference>
<comment type="similarity">
    <text evidence="5">Belongs to the glutamate--cysteine ligase type 2 family. YbdK subfamily.</text>
</comment>
<keyword evidence="1 5" id="KW-0436">Ligase</keyword>
<dbReference type="SUPFAM" id="SSF55931">
    <property type="entry name" value="Glutamine synthetase/guanido kinase"/>
    <property type="match status" value="1"/>
</dbReference>
<dbReference type="InterPro" id="IPR006336">
    <property type="entry name" value="GCS2"/>
</dbReference>
<dbReference type="InterPro" id="IPR011793">
    <property type="entry name" value="YbdK"/>
</dbReference>
<dbReference type="Proteomes" id="UP001284601">
    <property type="component" value="Unassembled WGS sequence"/>
</dbReference>
<evidence type="ECO:0000313" key="6">
    <source>
        <dbReference type="EMBL" id="MDW5598323.1"/>
    </source>
</evidence>
<dbReference type="PANTHER" id="PTHR36510">
    <property type="entry name" value="GLUTAMATE--CYSTEINE LIGASE 2-RELATED"/>
    <property type="match status" value="1"/>
</dbReference>